<proteinExistence type="predicted"/>
<evidence type="ECO:0000256" key="1">
    <source>
        <dbReference type="SAM" id="Phobius"/>
    </source>
</evidence>
<feature type="transmembrane region" description="Helical" evidence="1">
    <location>
        <begin position="262"/>
        <end position="284"/>
    </location>
</feature>
<organism evidence="2">
    <name type="scientific">Siphoviridae sp. ctDOT22</name>
    <dbReference type="NCBI Taxonomy" id="2827812"/>
    <lineage>
        <taxon>Viruses</taxon>
        <taxon>Duplodnaviria</taxon>
        <taxon>Heunggongvirae</taxon>
        <taxon>Uroviricota</taxon>
        <taxon>Caudoviricetes</taxon>
    </lineage>
</organism>
<dbReference type="EMBL" id="BK032686">
    <property type="protein sequence ID" value="DAF55091.1"/>
    <property type="molecule type" value="Genomic_DNA"/>
</dbReference>
<protein>
    <submittedName>
        <fullName evidence="2">Uncharacterized protein</fullName>
    </submittedName>
</protein>
<keyword evidence="1" id="KW-1133">Transmembrane helix</keyword>
<keyword evidence="1" id="KW-0472">Membrane</keyword>
<accession>A0A8S5SWE2</accession>
<feature type="transmembrane region" description="Helical" evidence="1">
    <location>
        <begin position="174"/>
        <end position="192"/>
    </location>
</feature>
<keyword evidence="1" id="KW-0812">Transmembrane</keyword>
<reference evidence="2" key="1">
    <citation type="journal article" date="2021" name="Proc. Natl. Acad. Sci. U.S.A.">
        <title>A Catalog of Tens of Thousands of Viruses from Human Metagenomes Reveals Hidden Associations with Chronic Diseases.</title>
        <authorList>
            <person name="Tisza M.J."/>
            <person name="Buck C.B."/>
        </authorList>
    </citation>
    <scope>NUCLEOTIDE SEQUENCE</scope>
    <source>
        <strain evidence="2">CtDOT22</strain>
    </source>
</reference>
<evidence type="ECO:0000313" key="2">
    <source>
        <dbReference type="EMBL" id="DAF55091.1"/>
    </source>
</evidence>
<sequence>MTRQFAAAPGEKVYNVIDKNIDKDKVSNLSIGANALGHLMTAKSVMDGAAKDKEYTRELAIRGMKDNRNWFQRNAKALTATAGGTIGNVLGNYIQRKTGAKKLKGVGGFLLNSAIGMGASKIGSSLVDRPIDKMRQKRLEKHDAQYGSPYEKMYSQQTEEQQKKPNWVQRNKKLLIGAGITAGLGLGGYYLGKNVLAKKINKGGIIKDHIDNKSISNYLDSKGVHKWNKGMTSENYKKLRGEATDFLKKNKTYLDNRVKEKVAGYGLAAGLGLGAAGAMTLAAPSRQQHEEDTRSYARFQDTFRHIGNGVKLGIGGTVGSLSGFIADKLMEAYKNDKK</sequence>
<name>A0A8S5SWE2_9CAUD</name>